<evidence type="ECO:0000313" key="14">
    <source>
        <dbReference type="EMBL" id="KZP13474.1"/>
    </source>
</evidence>
<dbReference type="PANTHER" id="PTHR10655:SF17">
    <property type="entry name" value="LYSOPHOSPHOLIPASE-LIKE PROTEIN 1"/>
    <property type="match status" value="1"/>
</dbReference>
<dbReference type="SUPFAM" id="SSF53474">
    <property type="entry name" value="alpha/beta-Hydrolases"/>
    <property type="match status" value="1"/>
</dbReference>
<keyword evidence="8" id="KW-0276">Fatty acid metabolism</keyword>
<organism evidence="14 15">
    <name type="scientific">Athelia psychrophila</name>
    <dbReference type="NCBI Taxonomy" id="1759441"/>
    <lineage>
        <taxon>Eukaryota</taxon>
        <taxon>Fungi</taxon>
        <taxon>Dikarya</taxon>
        <taxon>Basidiomycota</taxon>
        <taxon>Agaricomycotina</taxon>
        <taxon>Agaricomycetes</taxon>
        <taxon>Agaricomycetidae</taxon>
        <taxon>Atheliales</taxon>
        <taxon>Atheliaceae</taxon>
        <taxon>Athelia</taxon>
    </lineage>
</organism>
<dbReference type="PANTHER" id="PTHR10655">
    <property type="entry name" value="LYSOPHOSPHOLIPASE-RELATED"/>
    <property type="match status" value="1"/>
</dbReference>
<comment type="similarity">
    <text evidence="2">Belongs to the AB hydrolase superfamily. AB hydrolase 2 family.</text>
</comment>
<dbReference type="GO" id="GO:0052689">
    <property type="term" value="F:carboxylic ester hydrolase activity"/>
    <property type="evidence" value="ECO:0007669"/>
    <property type="project" value="UniProtKB-KW"/>
</dbReference>
<dbReference type="Pfam" id="PF02230">
    <property type="entry name" value="Abhydrolase_2"/>
    <property type="match status" value="1"/>
</dbReference>
<dbReference type="STRING" id="436010.A0A166CB78"/>
<feature type="domain" description="Phospholipase/carboxylesterase/thioesterase" evidence="13">
    <location>
        <begin position="10"/>
        <end position="231"/>
    </location>
</feature>
<dbReference type="InterPro" id="IPR029058">
    <property type="entry name" value="AB_hydrolase_fold"/>
</dbReference>
<reference evidence="14 15" key="1">
    <citation type="journal article" date="2016" name="Mol. Biol. Evol.">
        <title>Comparative Genomics of Early-Diverging Mushroom-Forming Fungi Provides Insights into the Origins of Lignocellulose Decay Capabilities.</title>
        <authorList>
            <person name="Nagy L.G."/>
            <person name="Riley R."/>
            <person name="Tritt A."/>
            <person name="Adam C."/>
            <person name="Daum C."/>
            <person name="Floudas D."/>
            <person name="Sun H."/>
            <person name="Yadav J.S."/>
            <person name="Pangilinan J."/>
            <person name="Larsson K.H."/>
            <person name="Matsuura K."/>
            <person name="Barry K."/>
            <person name="Labutti K."/>
            <person name="Kuo R."/>
            <person name="Ohm R.A."/>
            <person name="Bhattacharya S.S."/>
            <person name="Shirouzu T."/>
            <person name="Yoshinaga Y."/>
            <person name="Martin F.M."/>
            <person name="Grigoriev I.V."/>
            <person name="Hibbett D.S."/>
        </authorList>
    </citation>
    <scope>NUCLEOTIDE SEQUENCE [LARGE SCALE GENOMIC DNA]</scope>
    <source>
        <strain evidence="14 15">CBS 109695</strain>
    </source>
</reference>
<keyword evidence="6" id="KW-0963">Cytoplasm</keyword>
<dbReference type="AlphaFoldDB" id="A0A166CB78"/>
<accession>A0A166CB78</accession>
<keyword evidence="5" id="KW-0719">Serine esterase</keyword>
<dbReference type="EMBL" id="KV417632">
    <property type="protein sequence ID" value="KZP13474.1"/>
    <property type="molecule type" value="Genomic_DNA"/>
</dbReference>
<evidence type="ECO:0000256" key="11">
    <source>
        <dbReference type="ARBA" id="ARBA00031195"/>
    </source>
</evidence>
<evidence type="ECO:0000256" key="1">
    <source>
        <dbReference type="ARBA" id="ARBA00004496"/>
    </source>
</evidence>
<evidence type="ECO:0000256" key="12">
    <source>
        <dbReference type="ARBA" id="ARBA00047337"/>
    </source>
</evidence>
<comment type="function">
    <text evidence="10">Hydrolyzes fatty acids from S-acylated cysteine residues in proteins with a strong preference for palmitoylated G-alpha proteins over other acyl substrates. Mediates the deacylation of G-alpha proteins such as GPA1 in vivo, but has weak or no activity toward palmitoylated Ras proteins. Has weak lysophospholipase activity in vitro; however such activity may not exist in vivo.</text>
</comment>
<dbReference type="EC" id="3.1.2.22" evidence="3"/>
<evidence type="ECO:0000256" key="3">
    <source>
        <dbReference type="ARBA" id="ARBA00012423"/>
    </source>
</evidence>
<evidence type="ECO:0000256" key="10">
    <source>
        <dbReference type="ARBA" id="ARBA00029392"/>
    </source>
</evidence>
<dbReference type="GO" id="GO:0008474">
    <property type="term" value="F:palmitoyl-(protein) hydrolase activity"/>
    <property type="evidence" value="ECO:0007669"/>
    <property type="project" value="UniProtKB-EC"/>
</dbReference>
<dbReference type="InterPro" id="IPR003140">
    <property type="entry name" value="PLipase/COase/thioEstase"/>
</dbReference>
<evidence type="ECO:0000313" key="15">
    <source>
        <dbReference type="Proteomes" id="UP000076532"/>
    </source>
</evidence>
<dbReference type="InterPro" id="IPR050565">
    <property type="entry name" value="LYPA1-2/EST-like"/>
</dbReference>
<dbReference type="Gene3D" id="3.40.50.1820">
    <property type="entry name" value="alpha/beta hydrolase"/>
    <property type="match status" value="1"/>
</dbReference>
<proteinExistence type="inferred from homology"/>
<dbReference type="OrthoDB" id="2418081at2759"/>
<comment type="catalytic activity">
    <reaction evidence="12">
        <text>S-hexadecanoyl-L-cysteinyl-[protein] + H2O = L-cysteinyl-[protein] + hexadecanoate + H(+)</text>
        <dbReference type="Rhea" id="RHEA:19233"/>
        <dbReference type="Rhea" id="RHEA-COMP:10131"/>
        <dbReference type="Rhea" id="RHEA-COMP:11032"/>
        <dbReference type="ChEBI" id="CHEBI:7896"/>
        <dbReference type="ChEBI" id="CHEBI:15377"/>
        <dbReference type="ChEBI" id="CHEBI:15378"/>
        <dbReference type="ChEBI" id="CHEBI:29950"/>
        <dbReference type="ChEBI" id="CHEBI:74151"/>
        <dbReference type="EC" id="3.1.2.22"/>
    </reaction>
</comment>
<evidence type="ECO:0000256" key="9">
    <source>
        <dbReference type="ARBA" id="ARBA00023098"/>
    </source>
</evidence>
<keyword evidence="15" id="KW-1185">Reference proteome</keyword>
<evidence type="ECO:0000256" key="7">
    <source>
        <dbReference type="ARBA" id="ARBA00022801"/>
    </source>
</evidence>
<protein>
    <recommendedName>
        <fullName evidence="4">Acyl-protein thioesterase 1</fullName>
        <ecNumber evidence="3">3.1.2.22</ecNumber>
    </recommendedName>
    <alternativeName>
        <fullName evidence="11">Palmitoyl-protein hydrolase</fullName>
    </alternativeName>
</protein>
<dbReference type="Proteomes" id="UP000076532">
    <property type="component" value="Unassembled WGS sequence"/>
</dbReference>
<keyword evidence="7" id="KW-0378">Hydrolase</keyword>
<dbReference type="GO" id="GO:0006631">
    <property type="term" value="P:fatty acid metabolic process"/>
    <property type="evidence" value="ECO:0007669"/>
    <property type="project" value="UniProtKB-KW"/>
</dbReference>
<dbReference type="FunFam" id="3.40.50.1820:FF:000010">
    <property type="entry name" value="Acyl-protein thioesterase 2"/>
    <property type="match status" value="1"/>
</dbReference>
<evidence type="ECO:0000256" key="2">
    <source>
        <dbReference type="ARBA" id="ARBA00006499"/>
    </source>
</evidence>
<gene>
    <name evidence="14" type="ORF">FIBSPDRAFT_869297</name>
</gene>
<sequence>MNVIQPLKTLIVKPISKHTATVIFVHGLGDSGHGWQPVAEILQRDPALGHIKWVLPHANQQPVTANGGMKMPSWFDIYSFDFDSDEDEAGMLKTSASINALISEEVNGDIDANRVILGGFSQGGAMSLLSGLTSERKLGGVAVLSGWLPLKNKFKAMAVSHAAQTPLFWGHGTSDPLVKFKFGMDSVEFLKSQLGFKQSDNSAAGLDFHSYAGMAHSSCQEELKDLSAWLKRAVPASA</sequence>
<evidence type="ECO:0000256" key="5">
    <source>
        <dbReference type="ARBA" id="ARBA00022487"/>
    </source>
</evidence>
<evidence type="ECO:0000256" key="4">
    <source>
        <dbReference type="ARBA" id="ARBA00014923"/>
    </source>
</evidence>
<name>A0A166CB78_9AGAM</name>
<evidence type="ECO:0000256" key="6">
    <source>
        <dbReference type="ARBA" id="ARBA00022490"/>
    </source>
</evidence>
<dbReference type="GO" id="GO:0005737">
    <property type="term" value="C:cytoplasm"/>
    <property type="evidence" value="ECO:0007669"/>
    <property type="project" value="UniProtKB-SubCell"/>
</dbReference>
<evidence type="ECO:0000259" key="13">
    <source>
        <dbReference type="Pfam" id="PF02230"/>
    </source>
</evidence>
<evidence type="ECO:0000256" key="8">
    <source>
        <dbReference type="ARBA" id="ARBA00022832"/>
    </source>
</evidence>
<keyword evidence="9" id="KW-0443">Lipid metabolism</keyword>
<comment type="subcellular location">
    <subcellularLocation>
        <location evidence="1">Cytoplasm</location>
    </subcellularLocation>
</comment>